<evidence type="ECO:0000256" key="6">
    <source>
        <dbReference type="ARBA" id="ARBA00037937"/>
    </source>
</evidence>
<gene>
    <name evidence="8" type="primary">fliO</name>
    <name evidence="8" type="ORF">F0A17_02145</name>
</gene>
<accession>A0A7V7G400</accession>
<dbReference type="InterPro" id="IPR052205">
    <property type="entry name" value="FliO/MopB"/>
</dbReference>
<keyword evidence="8" id="KW-0969">Cilium</keyword>
<dbReference type="RefSeq" id="WP_149326681.1">
    <property type="nucleotide sequence ID" value="NZ_VTPY01000001.1"/>
</dbReference>
<protein>
    <recommendedName>
        <fullName evidence="7">Flagellar protein</fullName>
    </recommendedName>
</protein>
<feature type="transmembrane region" description="Helical" evidence="7">
    <location>
        <begin position="32"/>
        <end position="50"/>
    </location>
</feature>
<evidence type="ECO:0000256" key="4">
    <source>
        <dbReference type="ARBA" id="ARBA00023136"/>
    </source>
</evidence>
<dbReference type="GO" id="GO:0009425">
    <property type="term" value="C:bacterial-type flagellum basal body"/>
    <property type="evidence" value="ECO:0007669"/>
    <property type="project" value="UniProtKB-SubCell"/>
</dbReference>
<keyword evidence="2 7" id="KW-0812">Transmembrane</keyword>
<dbReference type="EMBL" id="VTPY01000001">
    <property type="protein sequence ID" value="KAA0014471.1"/>
    <property type="molecule type" value="Genomic_DNA"/>
</dbReference>
<keyword evidence="1 7" id="KW-1003">Cell membrane</keyword>
<dbReference type="AlphaFoldDB" id="A0A7V7G400"/>
<comment type="caution">
    <text evidence="8">The sequence shown here is derived from an EMBL/GenBank/DDBJ whole genome shotgun (WGS) entry which is preliminary data.</text>
</comment>
<evidence type="ECO:0000256" key="5">
    <source>
        <dbReference type="ARBA" id="ARBA00023143"/>
    </source>
</evidence>
<dbReference type="PANTHER" id="PTHR38766">
    <property type="entry name" value="FLAGELLAR PROTEIN FLIO"/>
    <property type="match status" value="1"/>
</dbReference>
<name>A0A7V7G400_9GAMM</name>
<evidence type="ECO:0000313" key="8">
    <source>
        <dbReference type="EMBL" id="KAA0014471.1"/>
    </source>
</evidence>
<evidence type="ECO:0000256" key="1">
    <source>
        <dbReference type="ARBA" id="ARBA00022475"/>
    </source>
</evidence>
<sequence length="145" mass="14801">MSDTSSTETSVAGLEALAGGDSLVGMATLGKTAAALALVIVIILVCTALLRRWGPQRRVAGGHLQIVASTPLGNRERLVIVEVEGTWLVLGVGNGQIGKLHELPAPPDQGNAASSELPQGERFAARFARALKQNAGLGGPGRGSS</sequence>
<dbReference type="PANTHER" id="PTHR38766:SF1">
    <property type="entry name" value="FLAGELLAR PROTEIN FLIO"/>
    <property type="match status" value="1"/>
</dbReference>
<dbReference type="NCBIfam" id="TIGR03500">
    <property type="entry name" value="FliO_TIGR"/>
    <property type="match status" value="1"/>
</dbReference>
<reference evidence="8 9" key="1">
    <citation type="submission" date="2019-08" db="EMBL/GenBank/DDBJ databases">
        <title>Bioinformatics analysis of the strain L3 and L5.</title>
        <authorList>
            <person name="Li X."/>
        </authorList>
    </citation>
    <scope>NUCLEOTIDE SEQUENCE [LARGE SCALE GENOMIC DNA]</scope>
    <source>
        <strain evidence="8 9">L5</strain>
    </source>
</reference>
<dbReference type="Pfam" id="PF04347">
    <property type="entry name" value="FliO"/>
    <property type="match status" value="1"/>
</dbReference>
<keyword evidence="8" id="KW-0282">Flagellum</keyword>
<comment type="similarity">
    <text evidence="6 7">Belongs to the FliO/MopB family.</text>
</comment>
<comment type="subcellular location">
    <subcellularLocation>
        <location evidence="7">Cell membrane</location>
    </subcellularLocation>
    <subcellularLocation>
        <location evidence="7">Bacterial flagellum basal body</location>
    </subcellularLocation>
</comment>
<keyword evidence="5 7" id="KW-0975">Bacterial flagellum</keyword>
<evidence type="ECO:0000256" key="7">
    <source>
        <dbReference type="RuleBase" id="RU362064"/>
    </source>
</evidence>
<evidence type="ECO:0000256" key="2">
    <source>
        <dbReference type="ARBA" id="ARBA00022692"/>
    </source>
</evidence>
<dbReference type="InterPro" id="IPR022781">
    <property type="entry name" value="Flagellar_biosynth_FliO"/>
</dbReference>
<dbReference type="Proteomes" id="UP000486760">
    <property type="component" value="Unassembled WGS sequence"/>
</dbReference>
<keyword evidence="4 7" id="KW-0472">Membrane</keyword>
<evidence type="ECO:0000256" key="3">
    <source>
        <dbReference type="ARBA" id="ARBA00022989"/>
    </source>
</evidence>
<keyword evidence="9" id="KW-1185">Reference proteome</keyword>
<evidence type="ECO:0000313" key="9">
    <source>
        <dbReference type="Proteomes" id="UP000486760"/>
    </source>
</evidence>
<dbReference type="GO" id="GO:0044781">
    <property type="term" value="P:bacterial-type flagellum organization"/>
    <property type="evidence" value="ECO:0007669"/>
    <property type="project" value="UniProtKB-UniRule"/>
</dbReference>
<dbReference type="GO" id="GO:0005886">
    <property type="term" value="C:plasma membrane"/>
    <property type="evidence" value="ECO:0007669"/>
    <property type="project" value="UniProtKB-SubCell"/>
</dbReference>
<keyword evidence="3 7" id="KW-1133">Transmembrane helix</keyword>
<keyword evidence="8" id="KW-0966">Cell projection</keyword>
<organism evidence="8 9">
    <name type="scientific">Billgrantia pellis</name>
    <dbReference type="NCBI Taxonomy" id="2606936"/>
    <lineage>
        <taxon>Bacteria</taxon>
        <taxon>Pseudomonadati</taxon>
        <taxon>Pseudomonadota</taxon>
        <taxon>Gammaproteobacteria</taxon>
        <taxon>Oceanospirillales</taxon>
        <taxon>Halomonadaceae</taxon>
        <taxon>Billgrantia</taxon>
    </lineage>
</organism>
<proteinExistence type="inferred from homology"/>